<name>A0A8J8P5U2_HALGN</name>
<reference evidence="3" key="1">
    <citation type="submission" date="2019-06" db="EMBL/GenBank/DDBJ databases">
        <authorList>
            <person name="Zheng W."/>
        </authorList>
    </citation>
    <scope>NUCLEOTIDE SEQUENCE</scope>
    <source>
        <strain evidence="3">QDHG01</strain>
    </source>
</reference>
<evidence type="ECO:0000313" key="4">
    <source>
        <dbReference type="Proteomes" id="UP000785679"/>
    </source>
</evidence>
<feature type="region of interest" description="Disordered" evidence="2">
    <location>
        <begin position="1"/>
        <end position="22"/>
    </location>
</feature>
<feature type="compositionally biased region" description="Polar residues" evidence="2">
    <location>
        <begin position="184"/>
        <end position="194"/>
    </location>
</feature>
<feature type="coiled-coil region" evidence="1">
    <location>
        <begin position="281"/>
        <end position="315"/>
    </location>
</feature>
<protein>
    <submittedName>
        <fullName evidence="3">Uncharacterized protein</fullName>
    </submittedName>
</protein>
<feature type="region of interest" description="Disordered" evidence="2">
    <location>
        <begin position="180"/>
        <end position="199"/>
    </location>
</feature>
<evidence type="ECO:0000313" key="3">
    <source>
        <dbReference type="EMBL" id="TNV86454.1"/>
    </source>
</evidence>
<evidence type="ECO:0000256" key="1">
    <source>
        <dbReference type="SAM" id="Coils"/>
    </source>
</evidence>
<keyword evidence="4" id="KW-1185">Reference proteome</keyword>
<evidence type="ECO:0000256" key="2">
    <source>
        <dbReference type="SAM" id="MobiDB-lite"/>
    </source>
</evidence>
<dbReference type="EMBL" id="RRYP01001068">
    <property type="protein sequence ID" value="TNV86454.1"/>
    <property type="molecule type" value="Genomic_DNA"/>
</dbReference>
<organism evidence="3 4">
    <name type="scientific">Halteria grandinella</name>
    <dbReference type="NCBI Taxonomy" id="5974"/>
    <lineage>
        <taxon>Eukaryota</taxon>
        <taxon>Sar</taxon>
        <taxon>Alveolata</taxon>
        <taxon>Ciliophora</taxon>
        <taxon>Intramacronucleata</taxon>
        <taxon>Spirotrichea</taxon>
        <taxon>Stichotrichia</taxon>
        <taxon>Sporadotrichida</taxon>
        <taxon>Halteriidae</taxon>
        <taxon>Halteria</taxon>
    </lineage>
</organism>
<comment type="caution">
    <text evidence="3">The sequence shown here is derived from an EMBL/GenBank/DDBJ whole genome shotgun (WGS) entry which is preliminary data.</text>
</comment>
<dbReference type="AlphaFoldDB" id="A0A8J8P5U2"/>
<keyword evidence="1" id="KW-0175">Coiled coil</keyword>
<sequence length="488" mass="56235">MLHKKQIKMTSKQGQGGQRSIEGEEQILTEEREKLELALQKMQSRRAVPTANTPDLKDVQRVFYELHGANDSHDAEFLSLLFPTGGSIETQVMAPPLSPKSHLEYMQRRSKWTLFIDLLSQDPKNLKVQQYIRQRIDNIKKRQQELQALQQLQANNTSNKKKLAHQETFEMGSPMKSFIGNGDFSPSKSIGTSSNKKRRSVMFETEAEKNTFSLLATAMQGTNNNQDLQPILNQRKVSGPPAENRFKAKDSFYQLTQPTQIPKTEEEKRRAQLLDELVSQFRKEDARYRGLRQDLKSLEQNLKASKRFLSQYKKSTISRPQTSQNTQDYFSTPILDIQQSSRANKHFMSGGYILQENLISNPQLIPNRPSTQQNSRILHKRVLSQTPAIISYQKPLKMGAQCYHTEIQPRQNPLRNFYGHISSNSQQRKVLFNGMNKITVRRDIPREDNAALKVHVDKLRKWQYQLTAPQSQQQSVAIGGWEQSQQVL</sequence>
<dbReference type="Proteomes" id="UP000785679">
    <property type="component" value="Unassembled WGS sequence"/>
</dbReference>
<accession>A0A8J8P5U2</accession>
<proteinExistence type="predicted"/>
<gene>
    <name evidence="3" type="ORF">FGO68_gene15436</name>
</gene>